<dbReference type="AlphaFoldDB" id="A0A0V0R2H0"/>
<reference evidence="2 3" key="1">
    <citation type="journal article" date="2015" name="Sci. Rep.">
        <title>Genome of the facultative scuticociliatosis pathogen Pseudocohnilembus persalinus provides insight into its virulence through horizontal gene transfer.</title>
        <authorList>
            <person name="Xiong J."/>
            <person name="Wang G."/>
            <person name="Cheng J."/>
            <person name="Tian M."/>
            <person name="Pan X."/>
            <person name="Warren A."/>
            <person name="Jiang C."/>
            <person name="Yuan D."/>
            <person name="Miao W."/>
        </authorList>
    </citation>
    <scope>NUCLEOTIDE SEQUENCE [LARGE SCALE GENOMIC DNA]</scope>
    <source>
        <strain evidence="2">36N120E</strain>
    </source>
</reference>
<keyword evidence="1" id="KW-1133">Transmembrane helix</keyword>
<comment type="caution">
    <text evidence="2">The sequence shown here is derived from an EMBL/GenBank/DDBJ whole genome shotgun (WGS) entry which is preliminary data.</text>
</comment>
<keyword evidence="1" id="KW-0812">Transmembrane</keyword>
<proteinExistence type="predicted"/>
<evidence type="ECO:0000313" key="3">
    <source>
        <dbReference type="Proteomes" id="UP000054937"/>
    </source>
</evidence>
<dbReference type="EMBL" id="LDAU01000058">
    <property type="protein sequence ID" value="KRX08734.1"/>
    <property type="molecule type" value="Genomic_DNA"/>
</dbReference>
<evidence type="ECO:0000313" key="2">
    <source>
        <dbReference type="EMBL" id="KRX08734.1"/>
    </source>
</evidence>
<organism evidence="2 3">
    <name type="scientific">Pseudocohnilembus persalinus</name>
    <name type="common">Ciliate</name>
    <dbReference type="NCBI Taxonomy" id="266149"/>
    <lineage>
        <taxon>Eukaryota</taxon>
        <taxon>Sar</taxon>
        <taxon>Alveolata</taxon>
        <taxon>Ciliophora</taxon>
        <taxon>Intramacronucleata</taxon>
        <taxon>Oligohymenophorea</taxon>
        <taxon>Scuticociliatia</taxon>
        <taxon>Philasterida</taxon>
        <taxon>Pseudocohnilembidae</taxon>
        <taxon>Pseudocohnilembus</taxon>
    </lineage>
</organism>
<keyword evidence="3" id="KW-1185">Reference proteome</keyword>
<dbReference type="Proteomes" id="UP000054937">
    <property type="component" value="Unassembled WGS sequence"/>
</dbReference>
<dbReference type="InParanoid" id="A0A0V0R2H0"/>
<protein>
    <recommendedName>
        <fullName evidence="4">Transmembrane protein</fullName>
    </recommendedName>
</protein>
<evidence type="ECO:0000256" key="1">
    <source>
        <dbReference type="SAM" id="Phobius"/>
    </source>
</evidence>
<feature type="transmembrane region" description="Helical" evidence="1">
    <location>
        <begin position="44"/>
        <end position="63"/>
    </location>
</feature>
<gene>
    <name evidence="2" type="ORF">PPERSA_08045</name>
</gene>
<evidence type="ECO:0008006" key="4">
    <source>
        <dbReference type="Google" id="ProtNLM"/>
    </source>
</evidence>
<accession>A0A0V0R2H0</accession>
<keyword evidence="1" id="KW-0472">Membrane</keyword>
<name>A0A0V0R2H0_PSEPJ</name>
<sequence>MWDNLYSQNWHKCLSKCQEELQGYNQEVINTALECQQESQSFDYVIIILALFVYIPGIFGVTNKSLYSCLDDKNIQDQYKDLLDICQNYSEFYNSSYCKFIKQNGNGYEQEWSETFENNWKNCLQICSGIIDDINENSSSDEQYARYKESQQNQNLEVDDIENYNDGEQGEGEEIYDGEFDGEVFIEEDEDDDEDNDEDGTEDEDFQIIYNCIYRAIKCSGQQLQYFALASILLIVFLVL</sequence>